<dbReference type="GO" id="GO:0051539">
    <property type="term" value="F:4 iron, 4 sulfur cluster binding"/>
    <property type="evidence" value="ECO:0007669"/>
    <property type="project" value="UniProtKB-KW"/>
</dbReference>
<feature type="domain" description="Aconitase A/isopropylmalate dehydratase small subunit swivel" evidence="15">
    <location>
        <begin position="767"/>
        <end position="900"/>
    </location>
</feature>
<comment type="similarity">
    <text evidence="3">Belongs to the aconitase/IPM isomerase family.</text>
</comment>
<protein>
    <recommendedName>
        <fullName evidence="5">Aconitate hydratase A</fullName>
        <ecNumber evidence="4">4.2.1.3</ecNumber>
    </recommendedName>
    <alternativeName>
        <fullName evidence="13">Iron-responsive protein-like</fullName>
    </alternativeName>
    <alternativeName>
        <fullName evidence="12">RNA-binding protein</fullName>
    </alternativeName>
</protein>
<dbReference type="NCBIfam" id="NF006757">
    <property type="entry name" value="PRK09277.1"/>
    <property type="match status" value="1"/>
</dbReference>
<accession>A0A398CJS2</accession>
<dbReference type="SUPFAM" id="SSF52016">
    <property type="entry name" value="LeuD/IlvD-like"/>
    <property type="match status" value="1"/>
</dbReference>
<dbReference type="InterPro" id="IPR015931">
    <property type="entry name" value="Acnase/IPM_dHydase_lsu_aba_1/3"/>
</dbReference>
<organism evidence="16 17">
    <name type="scientific">Simplicispira hankyongi</name>
    <dbReference type="NCBI Taxonomy" id="2315688"/>
    <lineage>
        <taxon>Bacteria</taxon>
        <taxon>Pseudomonadati</taxon>
        <taxon>Pseudomonadota</taxon>
        <taxon>Betaproteobacteria</taxon>
        <taxon>Burkholderiales</taxon>
        <taxon>Comamonadaceae</taxon>
        <taxon>Simplicispira</taxon>
    </lineage>
</organism>
<dbReference type="Pfam" id="PF00694">
    <property type="entry name" value="Aconitase_C"/>
    <property type="match status" value="1"/>
</dbReference>
<evidence type="ECO:0000256" key="4">
    <source>
        <dbReference type="ARBA" id="ARBA00012926"/>
    </source>
</evidence>
<dbReference type="FunFam" id="3.20.19.10:FF:000001">
    <property type="entry name" value="Aconitate hydratase"/>
    <property type="match status" value="1"/>
</dbReference>
<dbReference type="Gene3D" id="6.10.190.10">
    <property type="match status" value="1"/>
</dbReference>
<dbReference type="Gene3D" id="3.20.19.10">
    <property type="entry name" value="Aconitase, domain 4"/>
    <property type="match status" value="1"/>
</dbReference>
<dbReference type="InterPro" id="IPR036008">
    <property type="entry name" value="Aconitase_4Fe-4S_dom"/>
</dbReference>
<dbReference type="GO" id="GO:0046872">
    <property type="term" value="F:metal ion binding"/>
    <property type="evidence" value="ECO:0007669"/>
    <property type="project" value="UniProtKB-KW"/>
</dbReference>
<proteinExistence type="inferred from homology"/>
<keyword evidence="9" id="KW-0411">Iron-sulfur</keyword>
<evidence type="ECO:0000256" key="5">
    <source>
        <dbReference type="ARBA" id="ARBA00019378"/>
    </source>
</evidence>
<dbReference type="PROSITE" id="PS01244">
    <property type="entry name" value="ACONITASE_2"/>
    <property type="match status" value="1"/>
</dbReference>
<dbReference type="UniPathway" id="UPA00223">
    <property type="reaction ID" value="UER00718"/>
</dbReference>
<keyword evidence="8" id="KW-0408">Iron</keyword>
<dbReference type="GO" id="GO:0006099">
    <property type="term" value="P:tricarboxylic acid cycle"/>
    <property type="evidence" value="ECO:0007669"/>
    <property type="project" value="UniProtKB-UniPathway"/>
</dbReference>
<dbReference type="PROSITE" id="PS00450">
    <property type="entry name" value="ACONITASE_1"/>
    <property type="match status" value="1"/>
</dbReference>
<dbReference type="PRINTS" id="PR00415">
    <property type="entry name" value="ACONITASE"/>
</dbReference>
<dbReference type="InterPro" id="IPR000573">
    <property type="entry name" value="AconitaseA/IPMdHydase_ssu_swvl"/>
</dbReference>
<evidence type="ECO:0000256" key="13">
    <source>
        <dbReference type="ARBA" id="ARBA00031977"/>
    </source>
</evidence>
<evidence type="ECO:0000256" key="1">
    <source>
        <dbReference type="ARBA" id="ARBA00001966"/>
    </source>
</evidence>
<comment type="cofactor">
    <cofactor evidence="1">
        <name>[4Fe-4S] cluster</name>
        <dbReference type="ChEBI" id="CHEBI:49883"/>
    </cofactor>
</comment>
<evidence type="ECO:0000256" key="3">
    <source>
        <dbReference type="ARBA" id="ARBA00007185"/>
    </source>
</evidence>
<evidence type="ECO:0000259" key="14">
    <source>
        <dbReference type="Pfam" id="PF00330"/>
    </source>
</evidence>
<evidence type="ECO:0000256" key="7">
    <source>
        <dbReference type="ARBA" id="ARBA00022723"/>
    </source>
</evidence>
<dbReference type="RefSeq" id="WP_119108452.1">
    <property type="nucleotide sequence ID" value="NZ_QXJC01000001.1"/>
</dbReference>
<evidence type="ECO:0000313" key="16">
    <source>
        <dbReference type="EMBL" id="RIE00011.1"/>
    </source>
</evidence>
<dbReference type="EC" id="4.2.1.3" evidence="4"/>
<name>A0A398CJS2_9BURK</name>
<evidence type="ECO:0000313" key="17">
    <source>
        <dbReference type="Proteomes" id="UP000266302"/>
    </source>
</evidence>
<dbReference type="Gene3D" id="3.30.499.10">
    <property type="entry name" value="Aconitase, domain 3"/>
    <property type="match status" value="2"/>
</dbReference>
<evidence type="ECO:0000256" key="8">
    <source>
        <dbReference type="ARBA" id="ARBA00023004"/>
    </source>
</evidence>
<comment type="pathway">
    <text evidence="2">Carbohydrate metabolism; tricarboxylic acid cycle; isocitrate from oxaloacetate: step 2/2.</text>
</comment>
<dbReference type="Proteomes" id="UP000266302">
    <property type="component" value="Unassembled WGS sequence"/>
</dbReference>
<keyword evidence="7" id="KW-0479">Metal-binding</keyword>
<gene>
    <name evidence="16" type="ORF">D3F03_06455</name>
</gene>
<dbReference type="InterPro" id="IPR001030">
    <property type="entry name" value="Acoase/IPM_deHydtase_lsu_aba"/>
</dbReference>
<sequence length="975" mass="105656">MASATPRPARHAFASTLKRFKTASGKEGQFYSLPALARQYPGIKRLPISIRIVLESVLRNCDGRKVSPEHVMELAQWAPQAPRTEEIPFVVSRVVLQDFTGVPLLVDLAAMRSAAVQCGKSARKIQPLVPVDLVVDHSIMVDYYGKKSALDLNMKLEFQRNRERYEFMKWGMQAFDTLGVVPPGFGIVHQVNLEYLARGVHKSKDKVYYPDTLVGTDSHTTMINGIGVVGWGVGGIEAEAAMLGQPLYMLTPDVVGVELTGKLREGVTATDLVLTVTELMRSHKVVGKFVEYFGEGTRSLSVPDRATIGNMSPEYGATMGLFPVDEKTVEYFRGTGRTKTEIEAFEAYFRAQGLFGVPKAGEIDYSEVVHLDLGSVTPSVAGPKRPQDRIELGKLSTQFADLFSKPNAQAGFNRPAESLHTRFHIHSGEQVGGEPTPQETPTPDGAPRHLLEMEANKPTLAAAHSETHTTGARASDVTVGNGDVLIAAITSCTNTSNPSVLLAAGLLAKKAVKAGLKVKPHIKTSLAPGSRIVTEYLTETGLLPYLQKLGFDVVGYGCTTCIGNSGDLTTELNEVITHNDLVCSAVLSGNRNFEARIHPNIKANFLASPPLVVAYAIAGTVLTDLMTEPVGQGKGGKDVYLGDIWPTSDEVQALMKYAMKGKAFRENYARIAGEPGKLWERINGGTGMTYEWPKSTYIAEPPFFADFIAKNGANKSGAASARGQNDPKLPSVLGARIMALFGDSITTDHISPAGSIKESSAAGQWLLQHGVMKQDFNSYGSRRGNHDVMMRGTFANVRIKNLMVPPTADGSREEGGITLYQNDGPLQGSKMFIFDAAMQYMAEATPTVVFAGEEYGTGSSRDWAAKGTQLLGIKAVVARSFERIHRSNLVGMGVLPLQFKGDDSWESLGLEGSERIDVLPDPALTPRSDTRLVIHRADGSRKEVLVTLRIDTPIEIDYYQAGGILPFVLGQLLEV</sequence>
<dbReference type="PANTHER" id="PTHR11670">
    <property type="entry name" value="ACONITASE/IRON-RESPONSIVE ELEMENT FAMILY MEMBER"/>
    <property type="match status" value="1"/>
</dbReference>
<reference evidence="16 17" key="1">
    <citation type="submission" date="2018-09" db="EMBL/GenBank/DDBJ databases">
        <title>Draft genome of Simplicispira sp. NY-02.</title>
        <authorList>
            <person name="Im W.T."/>
        </authorList>
    </citation>
    <scope>NUCLEOTIDE SEQUENCE [LARGE SCALE GENOMIC DNA]</scope>
    <source>
        <strain evidence="16 17">NY-02</strain>
    </source>
</reference>
<dbReference type="FunFam" id="3.30.499.10:FF:000002">
    <property type="entry name" value="Aconitate hydratase"/>
    <property type="match status" value="1"/>
</dbReference>
<keyword evidence="10" id="KW-0456">Lyase</keyword>
<dbReference type="EMBL" id="QXJC01000001">
    <property type="protein sequence ID" value="RIE00011.1"/>
    <property type="molecule type" value="Genomic_DNA"/>
</dbReference>
<dbReference type="AlphaFoldDB" id="A0A398CJS2"/>
<keyword evidence="6" id="KW-0004">4Fe-4S</keyword>
<dbReference type="InterPro" id="IPR018136">
    <property type="entry name" value="Aconitase_4Fe-4S_BS"/>
</dbReference>
<dbReference type="InterPro" id="IPR006249">
    <property type="entry name" value="Aconitase/IRP2"/>
</dbReference>
<evidence type="ECO:0000256" key="11">
    <source>
        <dbReference type="ARBA" id="ARBA00023501"/>
    </source>
</evidence>
<comment type="catalytic activity">
    <reaction evidence="11">
        <text>citrate = D-threo-isocitrate</text>
        <dbReference type="Rhea" id="RHEA:10336"/>
        <dbReference type="ChEBI" id="CHEBI:15562"/>
        <dbReference type="ChEBI" id="CHEBI:16947"/>
        <dbReference type="EC" id="4.2.1.3"/>
    </reaction>
</comment>
<dbReference type="NCBIfam" id="NF009520">
    <property type="entry name" value="PRK12881.1"/>
    <property type="match status" value="1"/>
</dbReference>
<dbReference type="Pfam" id="PF00330">
    <property type="entry name" value="Aconitase"/>
    <property type="match status" value="1"/>
</dbReference>
<comment type="caution">
    <text evidence="16">The sequence shown here is derived from an EMBL/GenBank/DDBJ whole genome shotgun (WGS) entry which is preliminary data.</text>
</comment>
<dbReference type="InterPro" id="IPR015928">
    <property type="entry name" value="Aconitase/3IPM_dehydase_swvl"/>
</dbReference>
<dbReference type="GO" id="GO:0003994">
    <property type="term" value="F:aconitate hydratase activity"/>
    <property type="evidence" value="ECO:0007669"/>
    <property type="project" value="UniProtKB-EC"/>
</dbReference>
<feature type="domain" description="Aconitase/3-isopropylmalate dehydratase large subunit alpha/beta/alpha" evidence="14">
    <location>
        <begin position="83"/>
        <end position="619"/>
    </location>
</feature>
<evidence type="ECO:0000256" key="6">
    <source>
        <dbReference type="ARBA" id="ARBA00022485"/>
    </source>
</evidence>
<evidence type="ECO:0000256" key="12">
    <source>
        <dbReference type="ARBA" id="ARBA00031081"/>
    </source>
</evidence>
<evidence type="ECO:0000259" key="15">
    <source>
        <dbReference type="Pfam" id="PF00694"/>
    </source>
</evidence>
<evidence type="ECO:0000256" key="10">
    <source>
        <dbReference type="ARBA" id="ARBA00023239"/>
    </source>
</evidence>
<dbReference type="OrthoDB" id="9764318at2"/>
<evidence type="ECO:0000256" key="9">
    <source>
        <dbReference type="ARBA" id="ARBA00023014"/>
    </source>
</evidence>
<evidence type="ECO:0000256" key="2">
    <source>
        <dbReference type="ARBA" id="ARBA00004717"/>
    </source>
</evidence>
<keyword evidence="17" id="KW-1185">Reference proteome</keyword>
<dbReference type="SUPFAM" id="SSF53732">
    <property type="entry name" value="Aconitase iron-sulfur domain"/>
    <property type="match status" value="1"/>
</dbReference>